<proteinExistence type="predicted"/>
<dbReference type="RefSeq" id="XP_004997051.1">
    <property type="nucleotide sequence ID" value="XM_004996994.1"/>
</dbReference>
<protein>
    <submittedName>
        <fullName evidence="1">Uncharacterized protein</fullName>
    </submittedName>
</protein>
<reference evidence="1" key="1">
    <citation type="submission" date="2009-08" db="EMBL/GenBank/DDBJ databases">
        <title>Annotation of Salpingoeca rosetta.</title>
        <authorList>
            <consortium name="The Broad Institute Genome Sequencing Platform"/>
            <person name="Russ C."/>
            <person name="Cuomo C."/>
            <person name="Burger G."/>
            <person name="Gray M.W."/>
            <person name="Holland P.W.H."/>
            <person name="King N."/>
            <person name="Lang F.B.F."/>
            <person name="Roger A.J."/>
            <person name="Ruiz-Trillo I."/>
            <person name="Young S.K."/>
            <person name="Zeng Q."/>
            <person name="Gargeya S."/>
            <person name="Alvarado L."/>
            <person name="Berlin A."/>
            <person name="Chapman S.B."/>
            <person name="Chen Z."/>
            <person name="Freedman E."/>
            <person name="Gellesch M."/>
            <person name="Goldberg J."/>
            <person name="Griggs A."/>
            <person name="Gujja S."/>
            <person name="Heilman E."/>
            <person name="Heiman D."/>
            <person name="Howarth C."/>
            <person name="Mehta T."/>
            <person name="Neiman D."/>
            <person name="Pearson M."/>
            <person name="Roberts A."/>
            <person name="Saif S."/>
            <person name="Shea T."/>
            <person name="Shenoy N."/>
            <person name="Sisk P."/>
            <person name="Stolte C."/>
            <person name="Sykes S."/>
            <person name="White J."/>
            <person name="Yandava C."/>
            <person name="Haas B."/>
            <person name="Nusbaum C."/>
            <person name="Birren B."/>
        </authorList>
    </citation>
    <scope>NUCLEOTIDE SEQUENCE</scope>
    <source>
        <strain evidence="1">ATCC 50818</strain>
    </source>
</reference>
<dbReference type="EMBL" id="GL832959">
    <property type="protein sequence ID" value="EGD81847.1"/>
    <property type="molecule type" value="Genomic_DNA"/>
</dbReference>
<gene>
    <name evidence="1" type="ORF">PTSG_11891</name>
</gene>
<dbReference type="KEGG" id="sre:PTSG_11891"/>
<evidence type="ECO:0000313" key="1">
    <source>
        <dbReference type="EMBL" id="EGD81847.1"/>
    </source>
</evidence>
<dbReference type="InParanoid" id="F2U2J5"/>
<name>F2U2J5_SALR5</name>
<dbReference type="AlphaFoldDB" id="F2U2J5"/>
<organism evidence="1 2">
    <name type="scientific">Salpingoeca rosetta (strain ATCC 50818 / BSB-021)</name>
    <dbReference type="NCBI Taxonomy" id="946362"/>
    <lineage>
        <taxon>Eukaryota</taxon>
        <taxon>Choanoflagellata</taxon>
        <taxon>Craspedida</taxon>
        <taxon>Salpingoecidae</taxon>
        <taxon>Salpingoeca</taxon>
    </lineage>
</organism>
<keyword evidence="2" id="KW-1185">Reference proteome</keyword>
<accession>F2U2J5</accession>
<evidence type="ECO:0000313" key="2">
    <source>
        <dbReference type="Proteomes" id="UP000007799"/>
    </source>
</evidence>
<dbReference type="Proteomes" id="UP000007799">
    <property type="component" value="Unassembled WGS sequence"/>
</dbReference>
<sequence length="117" mass="12632">MCEKKRHQADVCGFPQPISLPPFPTNRLCSVSSSSSSSAFPPCDVKLLRRAQDNGQQQAYTQAGMQACAAAGAAVMMAVRVPVRCAPCLGCTDEDKEGHDSCPPLFSLHLLFLLHQR</sequence>
<dbReference type="GeneID" id="16077644"/>